<sequence>MQTKRAYRFRFYPAPEQAITLARTFGCVRVVYNHMLSLRSTAWAERQERLGYHATSVALTALKKLPDYAWLNEVSSVPLQQTLRHLQTAFAGFFAKRTGYPRFKRKDGPQSAEYTASAFRWDGRSLKLAKMTEALPIRW</sequence>
<evidence type="ECO:0000313" key="3">
    <source>
        <dbReference type="Proteomes" id="UP000216885"/>
    </source>
</evidence>
<gene>
    <name evidence="2" type="ORF">CAL20_20220</name>
</gene>
<accession>A0A261TTK1</accession>
<feature type="domain" description="Transposase putative helix-turn-helix" evidence="1">
    <location>
        <begin position="1"/>
        <end position="47"/>
    </location>
</feature>
<dbReference type="RefSeq" id="WP_143277085.1">
    <property type="nucleotide sequence ID" value="NZ_NEVQ01000020.1"/>
</dbReference>
<protein>
    <submittedName>
        <fullName evidence="2">Transposase</fullName>
    </submittedName>
</protein>
<feature type="non-terminal residue" evidence="2">
    <location>
        <position position="139"/>
    </location>
</feature>
<organism evidence="2 3">
    <name type="scientific">Bordetella genomosp. 4</name>
    <dbReference type="NCBI Taxonomy" id="463044"/>
    <lineage>
        <taxon>Bacteria</taxon>
        <taxon>Pseudomonadati</taxon>
        <taxon>Pseudomonadota</taxon>
        <taxon>Betaproteobacteria</taxon>
        <taxon>Burkholderiales</taxon>
        <taxon>Alcaligenaceae</taxon>
        <taxon>Bordetella</taxon>
    </lineage>
</organism>
<dbReference type="AlphaFoldDB" id="A0A261TTK1"/>
<dbReference type="InterPro" id="IPR021027">
    <property type="entry name" value="Transposase_put_HTH"/>
</dbReference>
<evidence type="ECO:0000259" key="1">
    <source>
        <dbReference type="Pfam" id="PF12323"/>
    </source>
</evidence>
<keyword evidence="3" id="KW-1185">Reference proteome</keyword>
<dbReference type="EMBL" id="NEVQ01000020">
    <property type="protein sequence ID" value="OZI52986.1"/>
    <property type="molecule type" value="Genomic_DNA"/>
</dbReference>
<proteinExistence type="predicted"/>
<reference evidence="2 3" key="1">
    <citation type="submission" date="2017-05" db="EMBL/GenBank/DDBJ databases">
        <title>Complete and WGS of Bordetella genogroups.</title>
        <authorList>
            <person name="Spilker T."/>
            <person name="LiPuma J."/>
        </authorList>
    </citation>
    <scope>NUCLEOTIDE SEQUENCE [LARGE SCALE GENOMIC DNA]</scope>
    <source>
        <strain evidence="2 3">AU9919</strain>
    </source>
</reference>
<dbReference type="Pfam" id="PF12323">
    <property type="entry name" value="HTH_OrfB_IS605"/>
    <property type="match status" value="1"/>
</dbReference>
<comment type="caution">
    <text evidence="2">The sequence shown here is derived from an EMBL/GenBank/DDBJ whole genome shotgun (WGS) entry which is preliminary data.</text>
</comment>
<name>A0A261TTK1_9BORD</name>
<dbReference type="Proteomes" id="UP000216885">
    <property type="component" value="Unassembled WGS sequence"/>
</dbReference>
<evidence type="ECO:0000313" key="2">
    <source>
        <dbReference type="EMBL" id="OZI52986.1"/>
    </source>
</evidence>